<evidence type="ECO:0000256" key="2">
    <source>
        <dbReference type="ARBA" id="ARBA00022525"/>
    </source>
</evidence>
<dbReference type="CDD" id="cd05380">
    <property type="entry name" value="CAP_euk"/>
    <property type="match status" value="2"/>
</dbReference>
<dbReference type="RefSeq" id="XP_015606440.1">
    <property type="nucleotide sequence ID" value="XM_015750954.2"/>
</dbReference>
<dbReference type="Gene3D" id="3.40.33.10">
    <property type="entry name" value="CAP"/>
    <property type="match status" value="2"/>
</dbReference>
<dbReference type="PRINTS" id="PR00838">
    <property type="entry name" value="V5ALLERGEN"/>
</dbReference>
<dbReference type="InterPro" id="IPR001283">
    <property type="entry name" value="CRISP-related"/>
</dbReference>
<organism evidence="5 6">
    <name type="scientific">Cephus cinctus</name>
    <name type="common">Wheat stem sawfly</name>
    <dbReference type="NCBI Taxonomy" id="211228"/>
    <lineage>
        <taxon>Eukaryota</taxon>
        <taxon>Metazoa</taxon>
        <taxon>Ecdysozoa</taxon>
        <taxon>Arthropoda</taxon>
        <taxon>Hexapoda</taxon>
        <taxon>Insecta</taxon>
        <taxon>Pterygota</taxon>
        <taxon>Neoptera</taxon>
        <taxon>Endopterygota</taxon>
        <taxon>Hymenoptera</taxon>
        <taxon>Cephoidea</taxon>
        <taxon>Cephidae</taxon>
        <taxon>Cephus</taxon>
    </lineage>
</organism>
<comment type="subcellular location">
    <subcellularLocation>
        <location evidence="1">Secreted</location>
    </subcellularLocation>
</comment>
<keyword evidence="5" id="KW-1185">Reference proteome</keyword>
<reference evidence="6" key="1">
    <citation type="submission" date="2025-08" db="UniProtKB">
        <authorList>
            <consortium name="RefSeq"/>
        </authorList>
    </citation>
    <scope>IDENTIFICATION</scope>
</reference>
<dbReference type="GeneID" id="107273116"/>
<gene>
    <name evidence="6" type="primary">LOC107273116</name>
</gene>
<dbReference type="InterPro" id="IPR014044">
    <property type="entry name" value="CAP_dom"/>
</dbReference>
<dbReference type="Proteomes" id="UP000694920">
    <property type="component" value="Unplaced"/>
</dbReference>
<dbReference type="InterPro" id="IPR018244">
    <property type="entry name" value="Allrgn_V5/Tpx1_CS"/>
</dbReference>
<name>A0AAJ7CBI1_CEPCN</name>
<dbReference type="GO" id="GO:0005576">
    <property type="term" value="C:extracellular region"/>
    <property type="evidence" value="ECO:0007669"/>
    <property type="project" value="UniProtKB-SubCell"/>
</dbReference>
<evidence type="ECO:0000313" key="5">
    <source>
        <dbReference type="Proteomes" id="UP000694920"/>
    </source>
</evidence>
<accession>A0AAJ7CBI1</accession>
<dbReference type="AlphaFoldDB" id="A0AAJ7CBI1"/>
<keyword evidence="3" id="KW-1015">Disulfide bond</keyword>
<dbReference type="KEGG" id="ccin:107273116"/>
<dbReference type="PROSITE" id="PS01009">
    <property type="entry name" value="CRISP_1"/>
    <property type="match status" value="2"/>
</dbReference>
<feature type="domain" description="SCP" evidence="4">
    <location>
        <begin position="349"/>
        <end position="504"/>
    </location>
</feature>
<evidence type="ECO:0000313" key="6">
    <source>
        <dbReference type="RefSeq" id="XP_015606440.1"/>
    </source>
</evidence>
<dbReference type="SUPFAM" id="SSF55797">
    <property type="entry name" value="PR-1-like"/>
    <property type="match status" value="2"/>
</dbReference>
<evidence type="ECO:0000259" key="4">
    <source>
        <dbReference type="SMART" id="SM00198"/>
    </source>
</evidence>
<proteinExistence type="predicted"/>
<dbReference type="SMART" id="SM00198">
    <property type="entry name" value="SCP"/>
    <property type="match status" value="2"/>
</dbReference>
<dbReference type="InterPro" id="IPR002413">
    <property type="entry name" value="V5_allergen-like"/>
</dbReference>
<protein>
    <submittedName>
        <fullName evidence="6">Uncharacterized protein LOC107273116</fullName>
    </submittedName>
</protein>
<dbReference type="PRINTS" id="PR00837">
    <property type="entry name" value="V5TPXLIKE"/>
</dbReference>
<dbReference type="Pfam" id="PF00188">
    <property type="entry name" value="CAP"/>
    <property type="match status" value="2"/>
</dbReference>
<evidence type="ECO:0000256" key="1">
    <source>
        <dbReference type="ARBA" id="ARBA00004613"/>
    </source>
</evidence>
<feature type="domain" description="SCP" evidence="4">
    <location>
        <begin position="116"/>
        <end position="269"/>
    </location>
</feature>
<evidence type="ECO:0000256" key="3">
    <source>
        <dbReference type="ARBA" id="ARBA00023157"/>
    </source>
</evidence>
<dbReference type="InterPro" id="IPR035940">
    <property type="entry name" value="CAP_sf"/>
</dbReference>
<sequence length="607" mass="70114">MLGRLLVCLHLRIGSRTFPLDSRIIFRTDFRLERSNILYRFYSKSPDYACMAFFSFIADFIYSLTLRKDIIVKMISFSVLARELSFLAIIGVFSFIDGSASCAGKTMLRAGGMSCQDKQTILDEHNRLRQLVALGRINGQPGAANMMEMVWDDELAAAAQKWADRCGESHDNSRNVRRFAVGQNIARTWTTRPPGPYDGEPNWRRQISGWFNEVQHYHAGFSRATGHYTQLVWGDTHLLGCGFSFYYDPARGYTKNYVCNYGPSGNVLGYQPYQSGQPACGNYGMSYSNKYSGLCSQGGYYHLGAQCAYDMIKKICLSLVTLDFIATRILGEVFYPHVEVLETGGITCDVIQDIVNTHNQLREKVAKGRVANQPPASNMRKMYWDDELASRAQAWANRCTFRHSNPRDIKVARFPVGQNIGLTKIRGQSTRYMEFRQHIQSWFNEYTDYKFRPYDRKPPSTGHYTQIAWADTYLVGCGYSRYRKNNIVYKLHVCNYGPAGNYLNKKPYNVGKKRRCPRNFVLSKKFPHLCGTILKELLLVERKEILFNFILKFSYPYQTSRKRHRVPVRLIDVNSTKRWKTITILWTMRLATIANTFYYETLYCRLH</sequence>
<keyword evidence="2" id="KW-0964">Secreted</keyword>
<dbReference type="PANTHER" id="PTHR10334">
    <property type="entry name" value="CYSTEINE-RICH SECRETORY PROTEIN-RELATED"/>
    <property type="match status" value="1"/>
</dbReference>